<dbReference type="Gene3D" id="3.30.460.80">
    <property type="entry name" value="NADH:ubiquinone oxidoreductase, 30kDa subunit"/>
    <property type="match status" value="1"/>
</dbReference>
<dbReference type="GO" id="GO:0008137">
    <property type="term" value="F:NADH dehydrogenase (ubiquinone) activity"/>
    <property type="evidence" value="ECO:0007669"/>
    <property type="project" value="InterPro"/>
</dbReference>
<dbReference type="HAMAP" id="MF_01357">
    <property type="entry name" value="NDH1_NuoC"/>
    <property type="match status" value="1"/>
</dbReference>
<dbReference type="GO" id="GO:0016651">
    <property type="term" value="F:oxidoreductase activity, acting on NAD(P)H"/>
    <property type="evidence" value="ECO:0007669"/>
    <property type="project" value="InterPro"/>
</dbReference>
<evidence type="ECO:0000259" key="4">
    <source>
        <dbReference type="Pfam" id="PF00329"/>
    </source>
</evidence>
<dbReference type="AlphaFoldDB" id="A0A937X334"/>
<dbReference type="EMBL" id="VGJX01000397">
    <property type="protein sequence ID" value="MBM3274973.1"/>
    <property type="molecule type" value="Genomic_DNA"/>
</dbReference>
<dbReference type="InterPro" id="IPR029014">
    <property type="entry name" value="NiFe-Hase_large"/>
</dbReference>
<dbReference type="PANTHER" id="PTHR10884:SF14">
    <property type="entry name" value="NADH DEHYDROGENASE [UBIQUINONE] IRON-SULFUR PROTEIN 3, MITOCHONDRIAL"/>
    <property type="match status" value="1"/>
</dbReference>
<keyword evidence="2" id="KW-0813">Transport</keyword>
<sequence>MKATLQGLRDRFGDAVTEAAENACGESVVTVRKDALLPLIEHLRSDGFTFLSDLAAVDYLTYPRPQPGRFGVVYHLHDIPKRRRIRVKAHVTPPDLRLPSVSHLWKGADWLEREAWDQFGVVFVGHPNLKRILNHHEFVGHPLRKDYPIKTRQPLSENDTLVDEMALRLRRNGVHVPQRDREILAMAARPFSDHGEMAPPGAPSHGAGGGATAATLEAVGRLSATAAVLTEPEFYADLHTDLMFLNLGPSHPASHGTLRTFVALDGETIVAAVAEMGYLHRGFEKTTETQTYTGCIPYTDRLNYVSAILNNFAFCKAVEKLLAIDITPRCKALRVVVGELSRIIDHLVCIGTNLVDIGALTNFWYAFNVRER</sequence>
<protein>
    <recommendedName>
        <fullName evidence="3">NAD(P)H dehydrogenase subunit J</fullName>
    </recommendedName>
</protein>
<dbReference type="Pfam" id="PF00329">
    <property type="entry name" value="Complex1_30kDa"/>
    <property type="match status" value="1"/>
</dbReference>
<reference evidence="5 6" key="1">
    <citation type="submission" date="2019-03" db="EMBL/GenBank/DDBJ databases">
        <title>Lake Tanganyika Metagenome-Assembled Genomes (MAGs).</title>
        <authorList>
            <person name="Tran P."/>
        </authorList>
    </citation>
    <scope>NUCLEOTIDE SEQUENCE [LARGE SCALE GENOMIC DNA]</scope>
    <source>
        <strain evidence="5">K_DeepCast_65m_m2_236</strain>
    </source>
</reference>
<name>A0A937X334_9BACT</name>
<feature type="domain" description="NADH:ubiquinone oxidoreductase 30kDa subunit" evidence="4">
    <location>
        <begin position="29"/>
        <end position="152"/>
    </location>
</feature>
<evidence type="ECO:0000313" key="6">
    <source>
        <dbReference type="Proteomes" id="UP000703893"/>
    </source>
</evidence>
<dbReference type="InterPro" id="IPR037232">
    <property type="entry name" value="NADH_quin_OxRdtase_su_C/D-like"/>
</dbReference>
<evidence type="ECO:0000256" key="3">
    <source>
        <dbReference type="ARBA" id="ARBA00031773"/>
    </source>
</evidence>
<dbReference type="PANTHER" id="PTHR10884">
    <property type="entry name" value="NADH DEHYDROGENASE UBIQUINONE IRON-SULFUR PROTEIN 3"/>
    <property type="match status" value="1"/>
</dbReference>
<dbReference type="PROSITE" id="PS00535">
    <property type="entry name" value="COMPLEX1_49K"/>
    <property type="match status" value="1"/>
</dbReference>
<dbReference type="InterPro" id="IPR014029">
    <property type="entry name" value="NADH_UbQ_OxRdtase_49kDa_CS"/>
</dbReference>
<evidence type="ECO:0000313" key="5">
    <source>
        <dbReference type="EMBL" id="MBM3274973.1"/>
    </source>
</evidence>
<dbReference type="InterPro" id="IPR001268">
    <property type="entry name" value="NADH_UbQ_OxRdtase_30kDa_su"/>
</dbReference>
<dbReference type="InterPro" id="IPR010218">
    <property type="entry name" value="NADH_DH_suC"/>
</dbReference>
<dbReference type="Gene3D" id="1.10.645.10">
    <property type="entry name" value="Cytochrome-c3 Hydrogenase, chain B"/>
    <property type="match status" value="1"/>
</dbReference>
<comment type="similarity">
    <text evidence="1">Belongs to the complex I 30 kDa subunit family.</text>
</comment>
<evidence type="ECO:0000256" key="1">
    <source>
        <dbReference type="ARBA" id="ARBA00007569"/>
    </source>
</evidence>
<evidence type="ECO:0000256" key="2">
    <source>
        <dbReference type="ARBA" id="ARBA00022448"/>
    </source>
</evidence>
<gene>
    <name evidence="5" type="ORF">FJZ00_07460</name>
</gene>
<dbReference type="SUPFAM" id="SSF143243">
    <property type="entry name" value="Nqo5-like"/>
    <property type="match status" value="1"/>
</dbReference>
<dbReference type="Proteomes" id="UP000703893">
    <property type="component" value="Unassembled WGS sequence"/>
</dbReference>
<comment type="caution">
    <text evidence="5">The sequence shown here is derived from an EMBL/GenBank/DDBJ whole genome shotgun (WGS) entry which is preliminary data.</text>
</comment>
<proteinExistence type="inferred from homology"/>
<organism evidence="5 6">
    <name type="scientific">Candidatus Tanganyikabacteria bacterium</name>
    <dbReference type="NCBI Taxonomy" id="2961651"/>
    <lineage>
        <taxon>Bacteria</taxon>
        <taxon>Bacillati</taxon>
        <taxon>Candidatus Sericytochromatia</taxon>
        <taxon>Candidatus Tanganyikabacteria</taxon>
    </lineage>
</organism>
<accession>A0A937X334</accession>
<dbReference type="SUPFAM" id="SSF56762">
    <property type="entry name" value="HydB/Nqo4-like"/>
    <property type="match status" value="1"/>
</dbReference>
<feature type="non-terminal residue" evidence="5">
    <location>
        <position position="372"/>
    </location>
</feature>